<protein>
    <submittedName>
        <fullName evidence="1">Uncharacterized protein</fullName>
    </submittedName>
</protein>
<gene>
    <name evidence="1" type="ORF">ASPTUDRAFT_445850</name>
</gene>
<proteinExistence type="predicted"/>
<dbReference type="AlphaFoldDB" id="A0A1L9NA56"/>
<reference evidence="2" key="1">
    <citation type="journal article" date="2017" name="Genome Biol.">
        <title>Comparative genomics reveals high biological diversity and specific adaptations in the industrially and medically important fungal genus Aspergillus.</title>
        <authorList>
            <person name="de Vries R.P."/>
            <person name="Riley R."/>
            <person name="Wiebenga A."/>
            <person name="Aguilar-Osorio G."/>
            <person name="Amillis S."/>
            <person name="Uchima C.A."/>
            <person name="Anderluh G."/>
            <person name="Asadollahi M."/>
            <person name="Askin M."/>
            <person name="Barry K."/>
            <person name="Battaglia E."/>
            <person name="Bayram O."/>
            <person name="Benocci T."/>
            <person name="Braus-Stromeyer S.A."/>
            <person name="Caldana C."/>
            <person name="Canovas D."/>
            <person name="Cerqueira G.C."/>
            <person name="Chen F."/>
            <person name="Chen W."/>
            <person name="Choi C."/>
            <person name="Clum A."/>
            <person name="Dos Santos R.A."/>
            <person name="Damasio A.R."/>
            <person name="Diallinas G."/>
            <person name="Emri T."/>
            <person name="Fekete E."/>
            <person name="Flipphi M."/>
            <person name="Freyberg S."/>
            <person name="Gallo A."/>
            <person name="Gournas C."/>
            <person name="Habgood R."/>
            <person name="Hainaut M."/>
            <person name="Harispe M.L."/>
            <person name="Henrissat B."/>
            <person name="Hilden K.S."/>
            <person name="Hope R."/>
            <person name="Hossain A."/>
            <person name="Karabika E."/>
            <person name="Karaffa L."/>
            <person name="Karanyi Z."/>
            <person name="Krasevec N."/>
            <person name="Kuo A."/>
            <person name="Kusch H."/>
            <person name="LaButti K."/>
            <person name="Lagendijk E.L."/>
            <person name="Lapidus A."/>
            <person name="Levasseur A."/>
            <person name="Lindquist E."/>
            <person name="Lipzen A."/>
            <person name="Logrieco A.F."/>
            <person name="MacCabe A."/>
            <person name="Maekelae M.R."/>
            <person name="Malavazi I."/>
            <person name="Melin P."/>
            <person name="Meyer V."/>
            <person name="Mielnichuk N."/>
            <person name="Miskei M."/>
            <person name="Molnar A.P."/>
            <person name="Mule G."/>
            <person name="Ngan C.Y."/>
            <person name="Orejas M."/>
            <person name="Orosz E."/>
            <person name="Ouedraogo J.P."/>
            <person name="Overkamp K.M."/>
            <person name="Park H.-S."/>
            <person name="Perrone G."/>
            <person name="Piumi F."/>
            <person name="Punt P.J."/>
            <person name="Ram A.F."/>
            <person name="Ramon A."/>
            <person name="Rauscher S."/>
            <person name="Record E."/>
            <person name="Riano-Pachon D.M."/>
            <person name="Robert V."/>
            <person name="Roehrig J."/>
            <person name="Ruller R."/>
            <person name="Salamov A."/>
            <person name="Salih N.S."/>
            <person name="Samson R.A."/>
            <person name="Sandor E."/>
            <person name="Sanguinetti M."/>
            <person name="Schuetze T."/>
            <person name="Sepcic K."/>
            <person name="Shelest E."/>
            <person name="Sherlock G."/>
            <person name="Sophianopoulou V."/>
            <person name="Squina F.M."/>
            <person name="Sun H."/>
            <person name="Susca A."/>
            <person name="Todd R.B."/>
            <person name="Tsang A."/>
            <person name="Unkles S.E."/>
            <person name="van de Wiele N."/>
            <person name="van Rossen-Uffink D."/>
            <person name="Oliveira J.V."/>
            <person name="Vesth T.C."/>
            <person name="Visser J."/>
            <person name="Yu J.-H."/>
            <person name="Zhou M."/>
            <person name="Andersen M.R."/>
            <person name="Archer D.B."/>
            <person name="Baker S.E."/>
            <person name="Benoit I."/>
            <person name="Brakhage A.A."/>
            <person name="Braus G.H."/>
            <person name="Fischer R."/>
            <person name="Frisvad J.C."/>
            <person name="Goldman G.H."/>
            <person name="Houbraken J."/>
            <person name="Oakley B."/>
            <person name="Pocsi I."/>
            <person name="Scazzocchio C."/>
            <person name="Seiboth B."/>
            <person name="vanKuyk P.A."/>
            <person name="Wortman J."/>
            <person name="Dyer P.S."/>
            <person name="Grigoriev I.V."/>
        </authorList>
    </citation>
    <scope>NUCLEOTIDE SEQUENCE [LARGE SCALE GENOMIC DNA]</scope>
    <source>
        <strain evidence="2">CBS 134.48</strain>
    </source>
</reference>
<accession>A0A1L9NA56</accession>
<dbReference type="EMBL" id="KV878187">
    <property type="protein sequence ID" value="OJI86109.1"/>
    <property type="molecule type" value="Genomic_DNA"/>
</dbReference>
<name>A0A1L9NA56_ASPTC</name>
<keyword evidence="2" id="KW-1185">Reference proteome</keyword>
<evidence type="ECO:0000313" key="2">
    <source>
        <dbReference type="Proteomes" id="UP000184304"/>
    </source>
</evidence>
<dbReference type="VEuPathDB" id="FungiDB:ASPTUDRAFT_445850"/>
<dbReference type="Proteomes" id="UP000184304">
    <property type="component" value="Unassembled WGS sequence"/>
</dbReference>
<evidence type="ECO:0000313" key="1">
    <source>
        <dbReference type="EMBL" id="OJI86109.1"/>
    </source>
</evidence>
<organism evidence="1 2">
    <name type="scientific">Aspergillus tubingensis (strain CBS 134.48)</name>
    <dbReference type="NCBI Taxonomy" id="767770"/>
    <lineage>
        <taxon>Eukaryota</taxon>
        <taxon>Fungi</taxon>
        <taxon>Dikarya</taxon>
        <taxon>Ascomycota</taxon>
        <taxon>Pezizomycotina</taxon>
        <taxon>Eurotiomycetes</taxon>
        <taxon>Eurotiomycetidae</taxon>
        <taxon>Eurotiales</taxon>
        <taxon>Aspergillaceae</taxon>
        <taxon>Aspergillus</taxon>
        <taxon>Aspergillus subgen. Circumdati</taxon>
    </lineage>
</organism>
<sequence>MSWSGGDFFLGSTSSTLISVCHIPVTLSIHDMARFCRQKVDTWPISASIEASSGTVGFTYPPRRIVMEAVHTRPDRMVLNPFPPQVKNRTWQFLLFTRCSAMGLLQSSSIYLVGPCLWLEMAMAPTMRSYGQLTRSEIMFSGAVLAPHLLHLRGTEQFGGKENKIRVDVTKYKGRAIRLNLTTYLTRGSAVLTCGSDQASSRSGLSSRSIITFNLVSTSRKQ</sequence>